<keyword evidence="9" id="KW-1185">Reference proteome</keyword>
<dbReference type="Pfam" id="PF17084">
    <property type="entry name" value="TDA11"/>
    <property type="match status" value="1"/>
</dbReference>
<gene>
    <name evidence="6 8" type="primary">TDA11</name>
    <name evidence="8" type="ORF">C6P45_004086</name>
</gene>
<evidence type="ECO:0000256" key="6">
    <source>
        <dbReference type="RuleBase" id="RU362140"/>
    </source>
</evidence>
<evidence type="ECO:0000256" key="1">
    <source>
        <dbReference type="ARBA" id="ARBA00004496"/>
    </source>
</evidence>
<feature type="region of interest" description="Disordered" evidence="7">
    <location>
        <begin position="290"/>
        <end position="322"/>
    </location>
</feature>
<evidence type="ECO:0000256" key="3">
    <source>
        <dbReference type="ARBA" id="ARBA00014140"/>
    </source>
</evidence>
<dbReference type="OrthoDB" id="4036304at2759"/>
<feature type="coiled-coil region" evidence="6">
    <location>
        <begin position="210"/>
        <end position="258"/>
    </location>
</feature>
<evidence type="ECO:0000256" key="2">
    <source>
        <dbReference type="ARBA" id="ARBA00008382"/>
    </source>
</evidence>
<keyword evidence="4 6" id="KW-0963">Cytoplasm</keyword>
<dbReference type="EMBL" id="PUHR01000005">
    <property type="protein sequence ID" value="KAG0672071.1"/>
    <property type="molecule type" value="Genomic_DNA"/>
</dbReference>
<feature type="region of interest" description="Disordered" evidence="7">
    <location>
        <begin position="1"/>
        <end position="54"/>
    </location>
</feature>
<name>A0A9P6WF87_MAUEX</name>
<feature type="compositionally biased region" description="Polar residues" evidence="7">
    <location>
        <begin position="17"/>
        <end position="28"/>
    </location>
</feature>
<evidence type="ECO:0000256" key="7">
    <source>
        <dbReference type="SAM" id="MobiDB-lite"/>
    </source>
</evidence>
<keyword evidence="5 6" id="KW-0175">Coiled coil</keyword>
<comment type="subcellular location">
    <subcellularLocation>
        <location evidence="1 6">Cytoplasm</location>
    </subcellularLocation>
</comment>
<reference evidence="8 9" key="1">
    <citation type="submission" date="2020-11" db="EMBL/GenBank/DDBJ databases">
        <title>Kefir isolates.</title>
        <authorList>
            <person name="Marcisauskas S."/>
            <person name="Kim Y."/>
            <person name="Blasche S."/>
        </authorList>
    </citation>
    <scope>NUCLEOTIDE SEQUENCE [LARGE SCALE GENOMIC DNA]</scope>
    <source>
        <strain evidence="8 9">OG2</strain>
    </source>
</reference>
<dbReference type="GO" id="GO:0005737">
    <property type="term" value="C:cytoplasm"/>
    <property type="evidence" value="ECO:0007669"/>
    <property type="project" value="UniProtKB-SubCell"/>
</dbReference>
<feature type="region of interest" description="Disordered" evidence="7">
    <location>
        <begin position="386"/>
        <end position="420"/>
    </location>
</feature>
<dbReference type="InterPro" id="IPR031388">
    <property type="entry name" value="Tda11"/>
</dbReference>
<sequence>MNQFDEFIDEADKKLNIDTSEQISGTPTKETHEDMPSKDTSLLSSPKSPIISNTSKFNLQRQITPTRIEDHPLKDSELPNDKGLVIEQFSIKHNSEPTTMKKPIDPAPSLRSKIPKRRSVMLNKRRSLIQPVIAPISPESFVTKTGTVTIDENFSKADDNIPVRKYSVGNSNIIDPEHVQLSQVHSRSSSLASSSATLDSNDINLLLKNLASKEMDLFESKQKIEDLKKKLSIQQKLYDQHAKELQQLKSQVTKHLSENVNSVNNSMTSPVIPQLPQQPVTGAPVATDPPTEAIPQISTSHELSSPEHKGISQSENQAQLYRRGTRTLRPKKNMTPNKIKEVPVSSPDSVIMTKQPTKQQDESGWNKTFSMFNQFDQILQSELEKSLNWDSETDNSSPEKIDRKDGANVFNPSLPQSRSVTPIPSILKEEDSEPNPSLSKSLWSFVDSVRSGLLGIDEDEENDISSETASSYNTRDLPANTNMKQFKTAQKSQGNKLQFIDDTKDTNNESVRRNVEMRDF</sequence>
<dbReference type="AlphaFoldDB" id="A0A9P6WF87"/>
<evidence type="ECO:0000256" key="4">
    <source>
        <dbReference type="ARBA" id="ARBA00022490"/>
    </source>
</evidence>
<feature type="compositionally biased region" description="Polar residues" evidence="7">
    <location>
        <begin position="468"/>
        <end position="496"/>
    </location>
</feature>
<evidence type="ECO:0000313" key="8">
    <source>
        <dbReference type="EMBL" id="KAG0672071.1"/>
    </source>
</evidence>
<feature type="compositionally biased region" description="Low complexity" evidence="7">
    <location>
        <begin position="41"/>
        <end position="52"/>
    </location>
</feature>
<comment type="similarity">
    <text evidence="2 6">Belongs to the TDA11 family.</text>
</comment>
<evidence type="ECO:0000313" key="9">
    <source>
        <dbReference type="Proteomes" id="UP000750334"/>
    </source>
</evidence>
<dbReference type="Proteomes" id="UP000750334">
    <property type="component" value="Unassembled WGS sequence"/>
</dbReference>
<feature type="compositionally biased region" description="Polar residues" evidence="7">
    <location>
        <begin position="410"/>
        <end position="420"/>
    </location>
</feature>
<proteinExistence type="inferred from homology"/>
<comment type="caution">
    <text evidence="8">The sequence shown here is derived from an EMBL/GenBank/DDBJ whole genome shotgun (WGS) entry which is preliminary data.</text>
</comment>
<protein>
    <recommendedName>
        <fullName evidence="3 6">Topoisomerase I damage affected protein 11</fullName>
    </recommendedName>
</protein>
<feature type="compositionally biased region" description="Basic and acidic residues" evidence="7">
    <location>
        <begin position="499"/>
        <end position="509"/>
    </location>
</feature>
<feature type="region of interest" description="Disordered" evidence="7">
    <location>
        <begin position="464"/>
        <end position="509"/>
    </location>
</feature>
<evidence type="ECO:0000256" key="5">
    <source>
        <dbReference type="ARBA" id="ARBA00023054"/>
    </source>
</evidence>
<feature type="compositionally biased region" description="Basic and acidic residues" evidence="7">
    <location>
        <begin position="397"/>
        <end position="406"/>
    </location>
</feature>
<organism evidence="8 9">
    <name type="scientific">Maudiozyma exigua</name>
    <name type="common">Yeast</name>
    <name type="synonym">Kazachstania exigua</name>
    <dbReference type="NCBI Taxonomy" id="34358"/>
    <lineage>
        <taxon>Eukaryota</taxon>
        <taxon>Fungi</taxon>
        <taxon>Dikarya</taxon>
        <taxon>Ascomycota</taxon>
        <taxon>Saccharomycotina</taxon>
        <taxon>Saccharomycetes</taxon>
        <taxon>Saccharomycetales</taxon>
        <taxon>Saccharomycetaceae</taxon>
        <taxon>Maudiozyma</taxon>
    </lineage>
</organism>
<accession>A0A9P6WF87</accession>